<organism evidence="1 2">
    <name type="scientific">Geotoga petraea</name>
    <dbReference type="NCBI Taxonomy" id="28234"/>
    <lineage>
        <taxon>Bacteria</taxon>
        <taxon>Thermotogati</taxon>
        <taxon>Thermotogota</taxon>
        <taxon>Thermotogae</taxon>
        <taxon>Petrotogales</taxon>
        <taxon>Petrotogaceae</taxon>
        <taxon>Geotoga</taxon>
    </lineage>
</organism>
<evidence type="ECO:0000313" key="1">
    <source>
        <dbReference type="EMBL" id="SDC36327.1"/>
    </source>
</evidence>
<protein>
    <submittedName>
        <fullName evidence="1">Uncharacterized protein</fullName>
    </submittedName>
</protein>
<proteinExistence type="predicted"/>
<dbReference type="AlphaFoldDB" id="A0A1G6KZG6"/>
<keyword evidence="2" id="KW-1185">Reference proteome</keyword>
<dbReference type="EMBL" id="FMYV01000003">
    <property type="protein sequence ID" value="SDC36327.1"/>
    <property type="molecule type" value="Genomic_DNA"/>
</dbReference>
<dbReference type="STRING" id="28234.SAMN04488588_0949"/>
<accession>A0A1G6KZG6</accession>
<reference evidence="1 2" key="1">
    <citation type="submission" date="2016-10" db="EMBL/GenBank/DDBJ databases">
        <authorList>
            <person name="de Groot N.N."/>
        </authorList>
    </citation>
    <scope>NUCLEOTIDE SEQUENCE [LARGE SCALE GENOMIC DNA]</scope>
    <source>
        <strain evidence="1 2">WG14</strain>
    </source>
</reference>
<gene>
    <name evidence="1" type="ORF">SAMN04488588_0949</name>
</gene>
<sequence>MIILLLKISFLKYNLYWYDLIIYKEFWEEIIIKKLFIILILLVGIFSFSEVYKNEVFLNDKNEWEYYDFRESIEGTYRGIKYGASMENVSKFIIPETQTATKIVFQDKYLNRNVEATMYFYNDQFYKVNNYFYPGWSPETALNEYEKLKGELTSIYGDPVEHYVYYDNVFLIGRLEYAYKNNQARIETIWENDYATIKTELYRDNNLNHIEITYTSKEIAVE</sequence>
<dbReference type="Proteomes" id="UP000199322">
    <property type="component" value="Unassembled WGS sequence"/>
</dbReference>
<name>A0A1G6KZG6_9BACT</name>
<evidence type="ECO:0000313" key="2">
    <source>
        <dbReference type="Proteomes" id="UP000199322"/>
    </source>
</evidence>